<evidence type="ECO:0000313" key="1">
    <source>
        <dbReference type="EMBL" id="AQK57466.1"/>
    </source>
</evidence>
<dbReference type="GO" id="GO:0016301">
    <property type="term" value="F:kinase activity"/>
    <property type="evidence" value="ECO:0007669"/>
    <property type="project" value="UniProtKB-KW"/>
</dbReference>
<proteinExistence type="predicted"/>
<accession>A0A1D6QHX5</accession>
<dbReference type="SMR" id="A0A1D6QHX5"/>
<dbReference type="PANTHER" id="PTHR38134">
    <property type="entry name" value="SLR1395 PROTEIN"/>
    <property type="match status" value="1"/>
</dbReference>
<dbReference type="EMBL" id="CM000780">
    <property type="protein sequence ID" value="AQK57466.1"/>
    <property type="molecule type" value="Genomic_DNA"/>
</dbReference>
<organism evidence="1">
    <name type="scientific">Zea mays</name>
    <name type="common">Maize</name>
    <dbReference type="NCBI Taxonomy" id="4577"/>
    <lineage>
        <taxon>Eukaryota</taxon>
        <taxon>Viridiplantae</taxon>
        <taxon>Streptophyta</taxon>
        <taxon>Embryophyta</taxon>
        <taxon>Tracheophyta</taxon>
        <taxon>Spermatophyta</taxon>
        <taxon>Magnoliopsida</taxon>
        <taxon>Liliopsida</taxon>
        <taxon>Poales</taxon>
        <taxon>Poaceae</taxon>
        <taxon>PACMAD clade</taxon>
        <taxon>Panicoideae</taxon>
        <taxon>Andropogonodae</taxon>
        <taxon>Andropogoneae</taxon>
        <taxon>Tripsacinae</taxon>
        <taxon>Zea</taxon>
    </lineage>
</organism>
<dbReference type="PANTHER" id="PTHR38134:SF2">
    <property type="entry name" value="GALACTOKINASE"/>
    <property type="match status" value="1"/>
</dbReference>
<dbReference type="AlphaFoldDB" id="A0A1D6QHX5"/>
<name>A0A1D6QHX5_MAIZE</name>
<sequence>MVRGVQYHQTAVVPRESILKTEAEWLNSIKADLVVSDVVPVVCRAATDAGIRSVCVTNFSWDFTYAEYVVATGHHHRSIVWQVPYSHSS</sequence>
<dbReference type="InterPro" id="IPR053205">
    <property type="entry name" value="GHMP_kinase_L-arabinokinase"/>
</dbReference>
<dbReference type="InParanoid" id="A0A1D6QHX5"/>
<protein>
    <submittedName>
        <fullName evidence="1">L-arabinokinase</fullName>
    </submittedName>
</protein>
<gene>
    <name evidence="1" type="ORF">ZEAMMB73_Zm00001d052587</name>
</gene>
<dbReference type="ExpressionAtlas" id="A0A1D6QHX5">
    <property type="expression patterns" value="baseline and differential"/>
</dbReference>
<dbReference type="STRING" id="4577.A0A1D6QHX5"/>
<reference evidence="1" key="1">
    <citation type="submission" date="2015-12" db="EMBL/GenBank/DDBJ databases">
        <title>Update maize B73 reference genome by single molecule sequencing technologies.</title>
        <authorList>
            <consortium name="Maize Genome Sequencing Project"/>
            <person name="Ware D."/>
        </authorList>
    </citation>
    <scope>NUCLEOTIDE SEQUENCE</scope>
    <source>
        <tissue evidence="1">Seedling</tissue>
    </source>
</reference>
<keyword evidence="1" id="KW-0808">Transferase</keyword>
<keyword evidence="1" id="KW-0418">Kinase</keyword>